<dbReference type="AlphaFoldDB" id="A0A2P2NT35"/>
<protein>
    <submittedName>
        <fullName evidence="2">Uncharacterized protein</fullName>
    </submittedName>
</protein>
<evidence type="ECO:0000256" key="1">
    <source>
        <dbReference type="SAM" id="Phobius"/>
    </source>
</evidence>
<keyword evidence="1" id="KW-0472">Membrane</keyword>
<sequence>MSDSVIKVSNNDYLSSPNVWLLLLVWKNLFLFFPLNIKHISTRLFVLICALLPSQDLHEFHENAIVVMPYLEVVCTLECLCSLHE</sequence>
<feature type="transmembrane region" description="Helical" evidence="1">
    <location>
        <begin position="20"/>
        <end position="37"/>
    </location>
</feature>
<proteinExistence type="predicted"/>
<keyword evidence="1" id="KW-0812">Transmembrane</keyword>
<organism evidence="2">
    <name type="scientific">Rhizophora mucronata</name>
    <name type="common">Asiatic mangrove</name>
    <dbReference type="NCBI Taxonomy" id="61149"/>
    <lineage>
        <taxon>Eukaryota</taxon>
        <taxon>Viridiplantae</taxon>
        <taxon>Streptophyta</taxon>
        <taxon>Embryophyta</taxon>
        <taxon>Tracheophyta</taxon>
        <taxon>Spermatophyta</taxon>
        <taxon>Magnoliopsida</taxon>
        <taxon>eudicotyledons</taxon>
        <taxon>Gunneridae</taxon>
        <taxon>Pentapetalae</taxon>
        <taxon>rosids</taxon>
        <taxon>fabids</taxon>
        <taxon>Malpighiales</taxon>
        <taxon>Rhizophoraceae</taxon>
        <taxon>Rhizophora</taxon>
    </lineage>
</organism>
<keyword evidence="1" id="KW-1133">Transmembrane helix</keyword>
<evidence type="ECO:0000313" key="2">
    <source>
        <dbReference type="EMBL" id="MBX45580.1"/>
    </source>
</evidence>
<dbReference type="EMBL" id="GGEC01065096">
    <property type="protein sequence ID" value="MBX45580.1"/>
    <property type="molecule type" value="Transcribed_RNA"/>
</dbReference>
<name>A0A2P2NT35_RHIMU</name>
<accession>A0A2P2NT35</accession>
<reference evidence="2" key="1">
    <citation type="submission" date="2018-02" db="EMBL/GenBank/DDBJ databases">
        <title>Rhizophora mucronata_Transcriptome.</title>
        <authorList>
            <person name="Meera S.P."/>
            <person name="Sreeshan A."/>
            <person name="Augustine A."/>
        </authorList>
    </citation>
    <scope>NUCLEOTIDE SEQUENCE</scope>
    <source>
        <tissue evidence="2">Leaf</tissue>
    </source>
</reference>